<accession>A0AAE0ZXC2</accession>
<dbReference type="EMBL" id="JAWDGP010003079">
    <property type="protein sequence ID" value="KAK3777414.1"/>
    <property type="molecule type" value="Genomic_DNA"/>
</dbReference>
<gene>
    <name evidence="2" type="ORF">RRG08_032518</name>
</gene>
<reference evidence="2" key="1">
    <citation type="journal article" date="2023" name="G3 (Bethesda)">
        <title>A reference genome for the long-term kleptoplast-retaining sea slug Elysia crispata morphotype clarki.</title>
        <authorList>
            <person name="Eastman K.E."/>
            <person name="Pendleton A.L."/>
            <person name="Shaikh M.A."/>
            <person name="Suttiyut T."/>
            <person name="Ogas R."/>
            <person name="Tomko P."/>
            <person name="Gavelis G."/>
            <person name="Widhalm J.R."/>
            <person name="Wisecaver J.H."/>
        </authorList>
    </citation>
    <scope>NUCLEOTIDE SEQUENCE</scope>
    <source>
        <strain evidence="2">ECLA1</strain>
    </source>
</reference>
<dbReference type="AlphaFoldDB" id="A0AAE0ZXC2"/>
<organism evidence="2 3">
    <name type="scientific">Elysia crispata</name>
    <name type="common">lettuce slug</name>
    <dbReference type="NCBI Taxonomy" id="231223"/>
    <lineage>
        <taxon>Eukaryota</taxon>
        <taxon>Metazoa</taxon>
        <taxon>Spiralia</taxon>
        <taxon>Lophotrochozoa</taxon>
        <taxon>Mollusca</taxon>
        <taxon>Gastropoda</taxon>
        <taxon>Heterobranchia</taxon>
        <taxon>Euthyneura</taxon>
        <taxon>Panpulmonata</taxon>
        <taxon>Sacoglossa</taxon>
        <taxon>Placobranchoidea</taxon>
        <taxon>Plakobranchidae</taxon>
        <taxon>Elysia</taxon>
    </lineage>
</organism>
<proteinExistence type="predicted"/>
<feature type="region of interest" description="Disordered" evidence="1">
    <location>
        <begin position="182"/>
        <end position="204"/>
    </location>
</feature>
<comment type="caution">
    <text evidence="2">The sequence shown here is derived from an EMBL/GenBank/DDBJ whole genome shotgun (WGS) entry which is preliminary data.</text>
</comment>
<dbReference type="Proteomes" id="UP001283361">
    <property type="component" value="Unassembled WGS sequence"/>
</dbReference>
<evidence type="ECO:0000313" key="3">
    <source>
        <dbReference type="Proteomes" id="UP001283361"/>
    </source>
</evidence>
<protein>
    <submittedName>
        <fullName evidence="2">Uncharacterized protein</fullName>
    </submittedName>
</protein>
<name>A0AAE0ZXC2_9GAST</name>
<evidence type="ECO:0000256" key="1">
    <source>
        <dbReference type="SAM" id="MobiDB-lite"/>
    </source>
</evidence>
<sequence>MHLKPLFFSTDQFSVLELLHNRSKVSPLLVTTPAHSWGGGWSHRLALTPGIFCLVKLALLCLLAFLDWRGKCAAADSLLTQEPTFRSVSQLHSPIARPGRGRKSSVALYPAGQHPVLKLPFPPEFKSFYTVCLIALPSPQIRPHSLNPNSTVTQRWGDTDHGAVKDQHSTCILCDPNTSSGHRLSEHVSNHRHHGPLRADEEEMEPMTQLLTLSPGERAGGLESRRSGQAEQTATVSARGIRFEFDLSSDLNCRFRVFGFSSKILGDLNFLIEEAGDDHTWWSLRLGADFWRDFPLGLMRLDLCLSNTTTTIVIEEIQMMKEQRAIIKDCSNGFRRIKIIEREARPAELSCKFKRRMMHSVMLWTNRHYVASEARLAGAQGSAQSLSNHNAHCSEPHVNIKDGKV</sequence>
<keyword evidence="3" id="KW-1185">Reference proteome</keyword>
<evidence type="ECO:0000313" key="2">
    <source>
        <dbReference type="EMBL" id="KAK3777414.1"/>
    </source>
</evidence>